<dbReference type="InterPro" id="IPR050570">
    <property type="entry name" value="Cell_wall_metabolism_enzyme"/>
</dbReference>
<dbReference type="InterPro" id="IPR011055">
    <property type="entry name" value="Dup_hybrid_motif"/>
</dbReference>
<dbReference type="EMBL" id="FNCW01000005">
    <property type="protein sequence ID" value="SDG71190.1"/>
    <property type="molecule type" value="Genomic_DNA"/>
</dbReference>
<accession>A0A1G7WJ16</accession>
<name>A0A1G7WJ16_9FLAO</name>
<dbReference type="AlphaFoldDB" id="A0A1G7WJ16"/>
<dbReference type="InterPro" id="IPR016047">
    <property type="entry name" value="M23ase_b-sheet_dom"/>
</dbReference>
<dbReference type="Proteomes" id="UP000199296">
    <property type="component" value="Unassembled WGS sequence"/>
</dbReference>
<dbReference type="PANTHER" id="PTHR21666:SF289">
    <property type="entry name" value="L-ALA--D-GLU ENDOPEPTIDASE"/>
    <property type="match status" value="1"/>
</dbReference>
<evidence type="ECO:0000259" key="2">
    <source>
        <dbReference type="Pfam" id="PF01551"/>
    </source>
</evidence>
<dbReference type="OrthoDB" id="9801052at2"/>
<gene>
    <name evidence="3" type="ORF">SAMN04488027_105222</name>
</gene>
<evidence type="ECO:0000256" key="1">
    <source>
        <dbReference type="ARBA" id="ARBA00022729"/>
    </source>
</evidence>
<organism evidence="3 4">
    <name type="scientific">Psychroflexus sediminis</name>
    <dbReference type="NCBI Taxonomy" id="470826"/>
    <lineage>
        <taxon>Bacteria</taxon>
        <taxon>Pseudomonadati</taxon>
        <taxon>Bacteroidota</taxon>
        <taxon>Flavobacteriia</taxon>
        <taxon>Flavobacteriales</taxon>
        <taxon>Flavobacteriaceae</taxon>
        <taxon>Psychroflexus</taxon>
    </lineage>
</organism>
<dbReference type="SUPFAM" id="SSF51261">
    <property type="entry name" value="Duplicated hybrid motif"/>
    <property type="match status" value="1"/>
</dbReference>
<dbReference type="Gene3D" id="2.70.70.10">
    <property type="entry name" value="Glucose Permease (Domain IIA)"/>
    <property type="match status" value="1"/>
</dbReference>
<protein>
    <submittedName>
        <fullName evidence="3">Peptidase family M23</fullName>
    </submittedName>
</protein>
<feature type="domain" description="M23ase beta-sheet core" evidence="2">
    <location>
        <begin position="93"/>
        <end position="190"/>
    </location>
</feature>
<sequence length="227" mass="25540">MLNLIKDHFNPSFFSILGPSYSEAAYVSLDLSDKKTSELNLDLSTEFALQDYLADYLKSKGGKAAYGGYLEKRSLYDRSSYFGESSRSHKRNIHLGLDVWVDAGAPVYSPLPGKIHSQKDNLNFGDYGPTLILEHDIGDFKLYSLYGHLSRETLRIHKIGEEISLKHPVGYLGTNQVNGNYAPHLHFQLIFDVGDYIGDYPGVSSETDLDFYRANCPDPNLLLNFKT</sequence>
<dbReference type="CDD" id="cd12797">
    <property type="entry name" value="M23_peptidase"/>
    <property type="match status" value="1"/>
</dbReference>
<dbReference type="RefSeq" id="WP_093367531.1">
    <property type="nucleotide sequence ID" value="NZ_FNCW01000005.1"/>
</dbReference>
<proteinExistence type="predicted"/>
<dbReference type="PANTHER" id="PTHR21666">
    <property type="entry name" value="PEPTIDASE-RELATED"/>
    <property type="match status" value="1"/>
</dbReference>
<evidence type="ECO:0000313" key="3">
    <source>
        <dbReference type="EMBL" id="SDG71190.1"/>
    </source>
</evidence>
<reference evidence="3 4" key="1">
    <citation type="submission" date="2016-10" db="EMBL/GenBank/DDBJ databases">
        <authorList>
            <person name="de Groot N.N."/>
        </authorList>
    </citation>
    <scope>NUCLEOTIDE SEQUENCE [LARGE SCALE GENOMIC DNA]</scope>
    <source>
        <strain evidence="3 4">DSM 19803</strain>
    </source>
</reference>
<dbReference type="STRING" id="470826.SAMN04488027_105222"/>
<evidence type="ECO:0000313" key="4">
    <source>
        <dbReference type="Proteomes" id="UP000199296"/>
    </source>
</evidence>
<dbReference type="Pfam" id="PF01551">
    <property type="entry name" value="Peptidase_M23"/>
    <property type="match status" value="1"/>
</dbReference>
<keyword evidence="4" id="KW-1185">Reference proteome</keyword>
<dbReference type="GO" id="GO:0004222">
    <property type="term" value="F:metalloendopeptidase activity"/>
    <property type="evidence" value="ECO:0007669"/>
    <property type="project" value="TreeGrafter"/>
</dbReference>
<keyword evidence="1" id="KW-0732">Signal</keyword>